<dbReference type="PANTHER" id="PTHR46101:SF2">
    <property type="entry name" value="SERINE DECARBOXYLASE"/>
    <property type="match status" value="1"/>
</dbReference>
<dbReference type="Proteomes" id="UP001600888">
    <property type="component" value="Unassembled WGS sequence"/>
</dbReference>
<dbReference type="SUPFAM" id="SSF53383">
    <property type="entry name" value="PLP-dependent transferases"/>
    <property type="match status" value="2"/>
</dbReference>
<reference evidence="3 4" key="1">
    <citation type="submission" date="2024-03" db="EMBL/GenBank/DDBJ databases">
        <title>A high-quality draft genome sequence of Diaporthe vaccinii, a causative agent of upright dieback and viscid rot disease in cranberry plants.</title>
        <authorList>
            <person name="Sarrasin M."/>
            <person name="Lang B.F."/>
            <person name="Burger G."/>
        </authorList>
    </citation>
    <scope>NUCLEOTIDE SEQUENCE [LARGE SCALE GENOMIC DNA]</scope>
    <source>
        <strain evidence="3 4">IS7</strain>
    </source>
</reference>
<proteinExistence type="inferred from homology"/>
<evidence type="ECO:0008006" key="5">
    <source>
        <dbReference type="Google" id="ProtNLM"/>
    </source>
</evidence>
<sequence length="1015" mass="110146">MLKIQNQGVKHLDVPELRPVENEAISRGPAPVVRTAFGDAMPAWVKHPVMREWRGSKRVCDVLDEVNRLYHACAQSQPGAFCPFSDPLWASTAAVMREVGLPLYNNNINLPEEIDESWTFHFKELERLAVISKAGRVGNSDASGYVCNRYEAILYGIRAIQQELRKQVPGHQPLLLASRFDPVVLQYAAQLLGIDHVQLAPDWDGASEVPETAALLGDDDSRPIIFAATLSNDAGQSDDFEAVRQLAMTRDVFVHIDAARTFDYLTTLSDSARRGLGLPKLVLSHPKAGVCSQRPGFIYAASIVAGGMNHTQQHLTVAIKPRMLGDGVDRRIEYTHGHDSTISGSRDGLGPLLIGLQEQRFDHQRRQEIYQGCVRNRAHIALCLAPLGAQVSCPPESLDLIIQPPINLVQPESLLMVSRLSKLGFMQKGNESSGGPSVGAWLGTVQPSVTTSHVHMLIEALGGPCGRGPSLLRELAAPPASAQQYPLPSTSHAYLSQKMLNWRKQLADSAGYPFNQATYSTLGPVAAHFLDLSIPNEWVQAKAASILKARKVSFGISEIDTDLLSQFHAGFTTGSSMGNQIGIHAALAYAPDNFIYCSASSHYSVSKALGDSDVLTRRWAKQSHSSDGGHIVTPRPQFAIIAVDAAGRMIPSELVRQVAEDRAACGASGRRYGVTLVINVGTTFVGGVDDIVALRAALREDLGQEVSYIHADGALDFGFGPIQAQLVCLGPPDGPTVRGDGVPVVQGITVSHHKAYGMMVSGEVVYYDPSHTALPSLATSVDPRAVFEAWLFQQMYSDDDLATLHHYCLENANALRSKLSAAGIFVLRNQTSLIVVLERPAPWVLVDFHLRAEGDCVHYITMPHITLQAINKFARAVISLDECYNSAFQSARLAFSTALGCTNHLVRIRPHDSHFPAVEAFVKSPETVLACGDADNSASPSVLAFEASSRKLRRSLSIAILDVAHGPVAVLLARGNSKKEISISQMLLHRSVVPMGKQIWSIAQGMFEEINALVL</sequence>
<comment type="similarity">
    <text evidence="1">Belongs to the group II decarboxylase family.</text>
</comment>
<comment type="caution">
    <text evidence="3">The sequence shown here is derived from an EMBL/GenBank/DDBJ whole genome shotgun (WGS) entry which is preliminary data.</text>
</comment>
<keyword evidence="2" id="KW-0210">Decarboxylase</keyword>
<evidence type="ECO:0000313" key="4">
    <source>
        <dbReference type="Proteomes" id="UP001600888"/>
    </source>
</evidence>
<name>A0ABR4DSF2_9PEZI</name>
<keyword evidence="2" id="KW-0456">Lyase</keyword>
<evidence type="ECO:0000256" key="2">
    <source>
        <dbReference type="ARBA" id="ARBA00022793"/>
    </source>
</evidence>
<dbReference type="EMBL" id="JBAWTH010000190">
    <property type="protein sequence ID" value="KAL2273320.1"/>
    <property type="molecule type" value="Genomic_DNA"/>
</dbReference>
<dbReference type="InterPro" id="IPR015421">
    <property type="entry name" value="PyrdxlP-dep_Trfase_major"/>
</dbReference>
<accession>A0ABR4DSF2</accession>
<dbReference type="InterPro" id="IPR051151">
    <property type="entry name" value="Group_II_Decarboxylase"/>
</dbReference>
<gene>
    <name evidence="3" type="ORF">FJTKL_04785</name>
</gene>
<evidence type="ECO:0000313" key="3">
    <source>
        <dbReference type="EMBL" id="KAL2273320.1"/>
    </source>
</evidence>
<dbReference type="PANTHER" id="PTHR46101">
    <property type="match status" value="1"/>
</dbReference>
<organism evidence="3 4">
    <name type="scientific">Diaporthe vaccinii</name>
    <dbReference type="NCBI Taxonomy" id="105482"/>
    <lineage>
        <taxon>Eukaryota</taxon>
        <taxon>Fungi</taxon>
        <taxon>Dikarya</taxon>
        <taxon>Ascomycota</taxon>
        <taxon>Pezizomycotina</taxon>
        <taxon>Sordariomycetes</taxon>
        <taxon>Sordariomycetidae</taxon>
        <taxon>Diaporthales</taxon>
        <taxon>Diaporthaceae</taxon>
        <taxon>Diaporthe</taxon>
        <taxon>Diaporthe eres species complex</taxon>
    </lineage>
</organism>
<keyword evidence="4" id="KW-1185">Reference proteome</keyword>
<evidence type="ECO:0000256" key="1">
    <source>
        <dbReference type="ARBA" id="ARBA00009533"/>
    </source>
</evidence>
<dbReference type="Gene3D" id="3.40.640.10">
    <property type="entry name" value="Type I PLP-dependent aspartate aminotransferase-like (Major domain)"/>
    <property type="match status" value="2"/>
</dbReference>
<dbReference type="InterPro" id="IPR015424">
    <property type="entry name" value="PyrdxlP-dep_Trfase"/>
</dbReference>
<protein>
    <recommendedName>
        <fullName evidence="5">Pyridoxal phosphate-dependent transferase</fullName>
    </recommendedName>
</protein>